<dbReference type="GO" id="GO:0005576">
    <property type="term" value="C:extracellular region"/>
    <property type="evidence" value="ECO:0007669"/>
    <property type="project" value="UniProtKB-SubCell"/>
</dbReference>
<evidence type="ECO:0000256" key="6">
    <source>
        <dbReference type="ARBA" id="ARBA00023277"/>
    </source>
</evidence>
<dbReference type="RefSeq" id="WP_185769964.1">
    <property type="nucleotide sequence ID" value="NZ_CP046883.1"/>
</dbReference>
<keyword evidence="5" id="KW-0378">Hydrolase</keyword>
<dbReference type="PANTHER" id="PTHR38050:SF2">
    <property type="entry name" value="FERULOYL ESTERASE C-RELATED"/>
    <property type="match status" value="1"/>
</dbReference>
<dbReference type="InterPro" id="IPR029058">
    <property type="entry name" value="AB_hydrolase_fold"/>
</dbReference>
<dbReference type="Pfam" id="PF02230">
    <property type="entry name" value="Abhydrolase_2"/>
    <property type="match status" value="1"/>
</dbReference>
<evidence type="ECO:0000256" key="2">
    <source>
        <dbReference type="ARBA" id="ARBA00022525"/>
    </source>
</evidence>
<sequence length="333" mass="34726">MKRTFGRIASALALAVGITAGTAAVADNAMPVASAQIPGIPQIPAAPQLPGLPKAPTIPEIPGLPEIPGSSSAPVAGPLSALNGAVLPREFTVGGQKRQAYIETPLNAGNRPLPIVFMFGGRGNPAMMARAYGGFNLTDAGQNAIVVYPEGINFSWEGAPYAATKRGQDVAFVRHIVDVLSKERAIDRGRIFAAGLSNGGGMALSLACQAPDLMNAVVGVSGAYYDPTVSHCAPGRVRTLLIHGDMDFTMNYSGGHANGAHYFGAEDTLRKMSARNGCNVKAPVNRTQNLNVTEISYAGCGSAKLQRVTGGVHTWYPVAPTAPINAWNFFMGR</sequence>
<dbReference type="InterPro" id="IPR043595">
    <property type="entry name" value="FaeB/C/D"/>
</dbReference>
<organism evidence="8 9">
    <name type="scientific">Corynebacterium anserum</name>
    <dbReference type="NCBI Taxonomy" id="2684406"/>
    <lineage>
        <taxon>Bacteria</taxon>
        <taxon>Bacillati</taxon>
        <taxon>Actinomycetota</taxon>
        <taxon>Actinomycetes</taxon>
        <taxon>Mycobacteriales</taxon>
        <taxon>Corynebacteriaceae</taxon>
        <taxon>Corynebacterium</taxon>
    </lineage>
</organism>
<evidence type="ECO:0000256" key="7">
    <source>
        <dbReference type="ARBA" id="ARBA00023326"/>
    </source>
</evidence>
<evidence type="ECO:0000256" key="1">
    <source>
        <dbReference type="ARBA" id="ARBA00004613"/>
    </source>
</evidence>
<dbReference type="GO" id="GO:0030600">
    <property type="term" value="F:feruloyl esterase activity"/>
    <property type="evidence" value="ECO:0007669"/>
    <property type="project" value="InterPro"/>
</dbReference>
<accession>A0A7G7YP01</accession>
<dbReference type="Proteomes" id="UP000515275">
    <property type="component" value="Chromosome"/>
</dbReference>
<dbReference type="PANTHER" id="PTHR38050">
    <property type="match status" value="1"/>
</dbReference>
<dbReference type="GO" id="GO:0045493">
    <property type="term" value="P:xylan catabolic process"/>
    <property type="evidence" value="ECO:0007669"/>
    <property type="project" value="UniProtKB-KW"/>
</dbReference>
<name>A0A7G7YP01_9CORY</name>
<dbReference type="Gene3D" id="3.40.50.1820">
    <property type="entry name" value="alpha/beta hydrolase"/>
    <property type="match status" value="1"/>
</dbReference>
<evidence type="ECO:0000313" key="8">
    <source>
        <dbReference type="EMBL" id="QNH96221.1"/>
    </source>
</evidence>
<proteinExistence type="predicted"/>
<dbReference type="KEGG" id="cans:GP473_05715"/>
<evidence type="ECO:0000256" key="3">
    <source>
        <dbReference type="ARBA" id="ARBA00022651"/>
    </source>
</evidence>
<evidence type="ECO:0000313" key="9">
    <source>
        <dbReference type="Proteomes" id="UP000515275"/>
    </source>
</evidence>
<gene>
    <name evidence="8" type="ORF">GP473_05715</name>
</gene>
<keyword evidence="3" id="KW-0858">Xylan degradation</keyword>
<dbReference type="SUPFAM" id="SSF53474">
    <property type="entry name" value="alpha/beta-Hydrolases"/>
    <property type="match status" value="1"/>
</dbReference>
<keyword evidence="4" id="KW-0732">Signal</keyword>
<keyword evidence="2" id="KW-0964">Secreted</keyword>
<dbReference type="AlphaFoldDB" id="A0A7G7YP01"/>
<reference evidence="8 9" key="1">
    <citation type="submission" date="2019-12" db="EMBL/GenBank/DDBJ databases">
        <title>Corynebacterium sp. nov., isolated from feces of the Anser Albifrons in China.</title>
        <authorList>
            <person name="Liu Q."/>
        </authorList>
    </citation>
    <scope>NUCLEOTIDE SEQUENCE [LARGE SCALE GENOMIC DNA]</scope>
    <source>
        <strain evidence="8 9">23H37-10</strain>
    </source>
</reference>
<comment type="subcellular location">
    <subcellularLocation>
        <location evidence="1">Secreted</location>
    </subcellularLocation>
</comment>
<keyword evidence="9" id="KW-1185">Reference proteome</keyword>
<dbReference type="EMBL" id="CP046883">
    <property type="protein sequence ID" value="QNH96221.1"/>
    <property type="molecule type" value="Genomic_DNA"/>
</dbReference>
<evidence type="ECO:0000256" key="5">
    <source>
        <dbReference type="ARBA" id="ARBA00022801"/>
    </source>
</evidence>
<keyword evidence="7" id="KW-0624">Polysaccharide degradation</keyword>
<protein>
    <submittedName>
        <fullName evidence="8">Polyhydroxybutyrate depolymerase</fullName>
    </submittedName>
</protein>
<evidence type="ECO:0000256" key="4">
    <source>
        <dbReference type="ARBA" id="ARBA00022729"/>
    </source>
</evidence>
<keyword evidence="6" id="KW-0119">Carbohydrate metabolism</keyword>
<dbReference type="InterPro" id="IPR003140">
    <property type="entry name" value="PLipase/COase/thioEstase"/>
</dbReference>